<evidence type="ECO:0000313" key="3">
    <source>
        <dbReference type="Proteomes" id="UP001225356"/>
    </source>
</evidence>
<organism evidence="2 3">
    <name type="scientific">Streptosporangium lutulentum</name>
    <dbReference type="NCBI Taxonomy" id="1461250"/>
    <lineage>
        <taxon>Bacteria</taxon>
        <taxon>Bacillati</taxon>
        <taxon>Actinomycetota</taxon>
        <taxon>Actinomycetes</taxon>
        <taxon>Streptosporangiales</taxon>
        <taxon>Streptosporangiaceae</taxon>
        <taxon>Streptosporangium</taxon>
    </lineage>
</organism>
<feature type="chain" id="PRO_5045684407" evidence="1">
    <location>
        <begin position="31"/>
        <end position="142"/>
    </location>
</feature>
<reference evidence="2 3" key="1">
    <citation type="submission" date="2023-07" db="EMBL/GenBank/DDBJ databases">
        <title>Sequencing the genomes of 1000 actinobacteria strains.</title>
        <authorList>
            <person name="Klenk H.-P."/>
        </authorList>
    </citation>
    <scope>NUCLEOTIDE SEQUENCE [LARGE SCALE GENOMIC DNA]</scope>
    <source>
        <strain evidence="2 3">DSM 46740</strain>
    </source>
</reference>
<dbReference type="EMBL" id="JAUSQU010000001">
    <property type="protein sequence ID" value="MDP9841167.1"/>
    <property type="molecule type" value="Genomic_DNA"/>
</dbReference>
<accession>A0ABT9Q370</accession>
<keyword evidence="1" id="KW-0732">Signal</keyword>
<evidence type="ECO:0000256" key="1">
    <source>
        <dbReference type="SAM" id="SignalP"/>
    </source>
</evidence>
<gene>
    <name evidence="2" type="ORF">J2853_000378</name>
</gene>
<evidence type="ECO:0000313" key="2">
    <source>
        <dbReference type="EMBL" id="MDP9841167.1"/>
    </source>
</evidence>
<keyword evidence="3" id="KW-1185">Reference proteome</keyword>
<feature type="signal peptide" evidence="1">
    <location>
        <begin position="1"/>
        <end position="30"/>
    </location>
</feature>
<dbReference type="Proteomes" id="UP001225356">
    <property type="component" value="Unassembled WGS sequence"/>
</dbReference>
<dbReference type="RefSeq" id="WP_307554257.1">
    <property type="nucleotide sequence ID" value="NZ_JAUSQU010000001.1"/>
</dbReference>
<proteinExistence type="predicted"/>
<comment type="caution">
    <text evidence="2">The sequence shown here is derived from an EMBL/GenBank/DDBJ whole genome shotgun (WGS) entry which is preliminary data.</text>
</comment>
<name>A0ABT9Q370_9ACTN</name>
<protein>
    <submittedName>
        <fullName evidence="2">Uncharacterized protein</fullName>
    </submittedName>
</protein>
<sequence>MRRRNLLANLAVTAAAAASSRILGSGTAQANEALLGEVLVAGLRDAMLGLGNPLGDPSPKQVPAELSRALADFHACRYGSLAVRLPRLIRAGHALGNSETDHALLSQSYVLATRMLVKLDEQQLGWMAADRARQLVGLGYLG</sequence>